<dbReference type="Proteomes" id="UP000789738">
    <property type="component" value="Unassembled WGS sequence"/>
</dbReference>
<dbReference type="EMBL" id="CAKJVE010000004">
    <property type="protein sequence ID" value="CAG9710956.1"/>
    <property type="molecule type" value="Genomic_DNA"/>
</dbReference>
<protein>
    <submittedName>
        <fullName evidence="1">Uncharacterized protein</fullName>
    </submittedName>
</protein>
<organism evidence="1 2">
    <name type="scientific">Clostridium neonatale</name>
    <dbReference type="NCBI Taxonomy" id="137838"/>
    <lineage>
        <taxon>Bacteria</taxon>
        <taxon>Bacillati</taxon>
        <taxon>Bacillota</taxon>
        <taxon>Clostridia</taxon>
        <taxon>Eubacteriales</taxon>
        <taxon>Clostridiaceae</taxon>
        <taxon>Clostridium</taxon>
    </lineage>
</organism>
<proteinExistence type="predicted"/>
<name>A0AA86JLA4_9CLOT</name>
<evidence type="ECO:0000313" key="1">
    <source>
        <dbReference type="EMBL" id="CAG9710956.1"/>
    </source>
</evidence>
<evidence type="ECO:0000313" key="2">
    <source>
        <dbReference type="Proteomes" id="UP000789738"/>
    </source>
</evidence>
<reference evidence="1" key="1">
    <citation type="submission" date="2021-10" db="EMBL/GenBank/DDBJ databases">
        <authorList>
            <person name="Mesa V."/>
        </authorList>
    </citation>
    <scope>NUCLEOTIDE SEQUENCE</scope>
    <source>
        <strain evidence="1">CC3_PB</strain>
    </source>
</reference>
<dbReference type="AlphaFoldDB" id="A0AA86JLA4"/>
<sequence>MVVTNTATYQSIETNSNITADYSTVIIKTSKGE</sequence>
<comment type="caution">
    <text evidence="1">The sequence shown here is derived from an EMBL/GenBank/DDBJ whole genome shotgun (WGS) entry which is preliminary data.</text>
</comment>
<gene>
    <name evidence="1" type="ORF">CNEO_44997</name>
</gene>
<accession>A0AA86JLA4</accession>